<dbReference type="Gene3D" id="1.10.10.10">
    <property type="entry name" value="Winged helix-like DNA-binding domain superfamily/Winged helix DNA-binding domain"/>
    <property type="match status" value="1"/>
</dbReference>
<evidence type="ECO:0000313" key="3">
    <source>
        <dbReference type="Proteomes" id="UP000069705"/>
    </source>
</evidence>
<accession>A0A100WME3</accession>
<dbReference type="PANTHER" id="PTHR33164:SF43">
    <property type="entry name" value="HTH-TYPE TRANSCRIPTIONAL REPRESSOR YETL"/>
    <property type="match status" value="1"/>
</dbReference>
<organism evidence="2 3">
    <name type="scientific">Mycolicibacterium fortuitum subsp. acetamidolyticum</name>
    <dbReference type="NCBI Taxonomy" id="144550"/>
    <lineage>
        <taxon>Bacteria</taxon>
        <taxon>Bacillati</taxon>
        <taxon>Actinomycetota</taxon>
        <taxon>Actinomycetes</taxon>
        <taxon>Mycobacteriales</taxon>
        <taxon>Mycobacteriaceae</taxon>
        <taxon>Mycolicibacterium</taxon>
    </lineage>
</organism>
<dbReference type="AlphaFoldDB" id="A0A100WME3"/>
<evidence type="ECO:0000313" key="2">
    <source>
        <dbReference type="EMBL" id="GAT00886.1"/>
    </source>
</evidence>
<dbReference type="SMART" id="SM00347">
    <property type="entry name" value="HTH_MARR"/>
    <property type="match status" value="1"/>
</dbReference>
<protein>
    <submittedName>
        <fullName evidence="2">Transcriptional regulator</fullName>
    </submittedName>
</protein>
<sequence>MGQQVGECPFGAGGGPIEIAAADPVDDLGRSQNDGAVERTEVGFNGRHKLTISISTSSGNAYADPVSKRPDLAAMLAPLMRELIAAEQPVLDAHGLTMWGYVVLLALDRSSVRTQAALAEAIGADKTRIIRTLDDLQRQGFIEREADPDDRRVRLLAITEAGRAVKDSAQREIQQGEERWLGELSADERAVFLRVLQRLTPE</sequence>
<reference evidence="3" key="2">
    <citation type="submission" date="2016-02" db="EMBL/GenBank/DDBJ databases">
        <title>Draft genome sequence of five rapidly growing Mycobacterium species.</title>
        <authorList>
            <person name="Katahira K."/>
            <person name="Gotou Y."/>
            <person name="Iida K."/>
            <person name="Ogura Y."/>
            <person name="Hayashi T."/>
        </authorList>
    </citation>
    <scope>NUCLEOTIDE SEQUENCE [LARGE SCALE GENOMIC DNA]</scope>
    <source>
        <strain evidence="3">JCM6368</strain>
    </source>
</reference>
<comment type="caution">
    <text evidence="2">The sequence shown here is derived from an EMBL/GenBank/DDBJ whole genome shotgun (WGS) entry which is preliminary data.</text>
</comment>
<feature type="domain" description="HTH marR-type" evidence="1">
    <location>
        <begin position="69"/>
        <end position="201"/>
    </location>
</feature>
<dbReference type="PANTHER" id="PTHR33164">
    <property type="entry name" value="TRANSCRIPTIONAL REGULATOR, MARR FAMILY"/>
    <property type="match status" value="1"/>
</dbReference>
<dbReference type="InterPro" id="IPR036388">
    <property type="entry name" value="WH-like_DNA-bd_sf"/>
</dbReference>
<dbReference type="SUPFAM" id="SSF46785">
    <property type="entry name" value="Winged helix' DNA-binding domain"/>
    <property type="match status" value="1"/>
</dbReference>
<dbReference type="GO" id="GO:0003700">
    <property type="term" value="F:DNA-binding transcription factor activity"/>
    <property type="evidence" value="ECO:0007669"/>
    <property type="project" value="InterPro"/>
</dbReference>
<dbReference type="EMBL" id="BCSZ01000009">
    <property type="protein sequence ID" value="GAT00886.1"/>
    <property type="molecule type" value="Genomic_DNA"/>
</dbReference>
<dbReference type="InterPro" id="IPR039422">
    <property type="entry name" value="MarR/SlyA-like"/>
</dbReference>
<dbReference type="Proteomes" id="UP000069705">
    <property type="component" value="Unassembled WGS sequence"/>
</dbReference>
<dbReference type="GO" id="GO:0006950">
    <property type="term" value="P:response to stress"/>
    <property type="evidence" value="ECO:0007669"/>
    <property type="project" value="TreeGrafter"/>
</dbReference>
<dbReference type="InterPro" id="IPR000835">
    <property type="entry name" value="HTH_MarR-typ"/>
</dbReference>
<evidence type="ECO:0000259" key="1">
    <source>
        <dbReference type="PROSITE" id="PS50995"/>
    </source>
</evidence>
<reference evidence="2 3" key="1">
    <citation type="journal article" date="2016" name="Genome Announc.">
        <title>Draft Genome Sequences of Five Rapidly Growing Mycobacterium Species, M. thermoresistibile, M. fortuitum subsp. acetamidolyticum, M. canariasense, M. brisbanense, and M. novocastrense.</title>
        <authorList>
            <person name="Katahira K."/>
            <person name="Ogura Y."/>
            <person name="Gotoh Y."/>
            <person name="Hayashi T."/>
        </authorList>
    </citation>
    <scope>NUCLEOTIDE SEQUENCE [LARGE SCALE GENOMIC DNA]</scope>
    <source>
        <strain evidence="2 3">JCM6368</strain>
    </source>
</reference>
<dbReference type="InterPro" id="IPR036390">
    <property type="entry name" value="WH_DNA-bd_sf"/>
</dbReference>
<dbReference type="PROSITE" id="PS50995">
    <property type="entry name" value="HTH_MARR_2"/>
    <property type="match status" value="1"/>
</dbReference>
<dbReference type="PRINTS" id="PR00598">
    <property type="entry name" value="HTHMARR"/>
</dbReference>
<proteinExistence type="predicted"/>
<dbReference type="Pfam" id="PF12802">
    <property type="entry name" value="MarR_2"/>
    <property type="match status" value="1"/>
</dbReference>
<name>A0A100WME3_MYCFO</name>
<gene>
    <name evidence="2" type="ORF">RMCFA_1000</name>
</gene>